<name>A0A935C879_9BACT</name>
<accession>A0A935C879</accession>
<evidence type="ECO:0000256" key="2">
    <source>
        <dbReference type="ARBA" id="ARBA00022448"/>
    </source>
</evidence>
<evidence type="ECO:0000256" key="6">
    <source>
        <dbReference type="ARBA" id="ARBA00022989"/>
    </source>
</evidence>
<dbReference type="Pfam" id="PF04143">
    <property type="entry name" value="Sulf_transp"/>
    <property type="match status" value="1"/>
</dbReference>
<dbReference type="Proteomes" id="UP000611723">
    <property type="component" value="Unassembled WGS sequence"/>
</dbReference>
<proteinExistence type="inferred from homology"/>
<dbReference type="EMBL" id="JAEQBW010000001">
    <property type="protein sequence ID" value="MBK6263548.1"/>
    <property type="molecule type" value="Genomic_DNA"/>
</dbReference>
<evidence type="ECO:0000256" key="4">
    <source>
        <dbReference type="ARBA" id="ARBA00022519"/>
    </source>
</evidence>
<dbReference type="PANTHER" id="PTHR30574">
    <property type="entry name" value="INNER MEMBRANE PROTEIN YEDE"/>
    <property type="match status" value="1"/>
</dbReference>
<feature type="transmembrane region" description="Helical" evidence="9">
    <location>
        <begin position="129"/>
        <end position="147"/>
    </location>
</feature>
<evidence type="ECO:0000256" key="5">
    <source>
        <dbReference type="ARBA" id="ARBA00022692"/>
    </source>
</evidence>
<keyword evidence="11" id="KW-1185">Reference proteome</keyword>
<evidence type="ECO:0000313" key="10">
    <source>
        <dbReference type="EMBL" id="MBK6263548.1"/>
    </source>
</evidence>
<organism evidence="10 11">
    <name type="scientific">Marivirga aurantiaca</name>
    <dbReference type="NCBI Taxonomy" id="2802615"/>
    <lineage>
        <taxon>Bacteria</taxon>
        <taxon>Pseudomonadati</taxon>
        <taxon>Bacteroidota</taxon>
        <taxon>Cytophagia</taxon>
        <taxon>Cytophagales</taxon>
        <taxon>Marivirgaceae</taxon>
        <taxon>Marivirga</taxon>
    </lineage>
</organism>
<keyword evidence="3" id="KW-1003">Cell membrane</keyword>
<comment type="subcellular location">
    <subcellularLocation>
        <location evidence="1">Cell inner membrane</location>
        <topology evidence="1">Multi-pass membrane protein</topology>
    </subcellularLocation>
</comment>
<dbReference type="AlphaFoldDB" id="A0A935C879"/>
<keyword evidence="7 9" id="KW-0472">Membrane</keyword>
<evidence type="ECO:0000256" key="8">
    <source>
        <dbReference type="ARBA" id="ARBA00035655"/>
    </source>
</evidence>
<comment type="similarity">
    <text evidence="8">Belongs to the TsuA/YedE (TC 9.B.102) family.</text>
</comment>
<protein>
    <submittedName>
        <fullName evidence="10">YeeE/YedE family protein</fullName>
    </submittedName>
</protein>
<keyword evidence="4" id="KW-0997">Cell inner membrane</keyword>
<evidence type="ECO:0000256" key="3">
    <source>
        <dbReference type="ARBA" id="ARBA00022475"/>
    </source>
</evidence>
<keyword evidence="2" id="KW-0813">Transport</keyword>
<evidence type="ECO:0000313" key="11">
    <source>
        <dbReference type="Proteomes" id="UP000611723"/>
    </source>
</evidence>
<comment type="caution">
    <text evidence="10">The sequence shown here is derived from an EMBL/GenBank/DDBJ whole genome shotgun (WGS) entry which is preliminary data.</text>
</comment>
<dbReference type="GO" id="GO:0005886">
    <property type="term" value="C:plasma membrane"/>
    <property type="evidence" value="ECO:0007669"/>
    <property type="project" value="UniProtKB-SubCell"/>
</dbReference>
<keyword evidence="6 9" id="KW-1133">Transmembrane helix</keyword>
<gene>
    <name evidence="10" type="ORF">JKA74_00760</name>
</gene>
<dbReference type="PANTHER" id="PTHR30574:SF1">
    <property type="entry name" value="SULPHUR TRANSPORT DOMAIN-CONTAINING PROTEIN"/>
    <property type="match status" value="1"/>
</dbReference>
<reference evidence="10" key="1">
    <citation type="submission" date="2021-01" db="EMBL/GenBank/DDBJ databases">
        <title>Marivirga aurantiaca sp. nov., isolated from intertidal surface sediments.</title>
        <authorList>
            <person name="Zhang M."/>
        </authorList>
    </citation>
    <scope>NUCLEOTIDE SEQUENCE</scope>
    <source>
        <strain evidence="10">S37H4</strain>
    </source>
</reference>
<evidence type="ECO:0000256" key="7">
    <source>
        <dbReference type="ARBA" id="ARBA00023136"/>
    </source>
</evidence>
<feature type="transmembrane region" description="Helical" evidence="9">
    <location>
        <begin position="65"/>
        <end position="85"/>
    </location>
</feature>
<feature type="transmembrane region" description="Helical" evidence="9">
    <location>
        <begin position="167"/>
        <end position="189"/>
    </location>
</feature>
<dbReference type="InterPro" id="IPR007272">
    <property type="entry name" value="Sulf_transp_TsuA/YedE"/>
</dbReference>
<feature type="transmembrane region" description="Helical" evidence="9">
    <location>
        <begin position="12"/>
        <end position="32"/>
    </location>
</feature>
<sequence>MNQLLEWISQPWPWYVAGPIIALVMFSMLFFGKFFGISSNLRTMCSLLGAGKSCDFFAISWREQAWNLVFAGGLVLGGLIAYLYLGHDRAAHISATTITELQAYGIADPGKTVVPTEIFNWESLLTLKGIIFIVVGGFLVGFGTRYAGGCTSGHAISGLSDLQPASLLAVIGFFIGGLTVTYFVLPYLLAL</sequence>
<keyword evidence="5 9" id="KW-0812">Transmembrane</keyword>
<evidence type="ECO:0000256" key="1">
    <source>
        <dbReference type="ARBA" id="ARBA00004429"/>
    </source>
</evidence>
<dbReference type="RefSeq" id="WP_201429241.1">
    <property type="nucleotide sequence ID" value="NZ_JAEQBW010000001.1"/>
</dbReference>
<evidence type="ECO:0000256" key="9">
    <source>
        <dbReference type="SAM" id="Phobius"/>
    </source>
</evidence>